<evidence type="ECO:0000313" key="2">
    <source>
        <dbReference type="Proteomes" id="UP000306544"/>
    </source>
</evidence>
<evidence type="ECO:0000313" key="1">
    <source>
        <dbReference type="EMBL" id="TLP72958.1"/>
    </source>
</evidence>
<dbReference type="AlphaFoldDB" id="A0A5R9A2W9"/>
<dbReference type="Proteomes" id="UP000306544">
    <property type="component" value="Unassembled WGS sequence"/>
</dbReference>
<protein>
    <submittedName>
        <fullName evidence="1">Uncharacterized protein</fullName>
    </submittedName>
</protein>
<dbReference type="EMBL" id="VAWA01000017">
    <property type="protein sequence ID" value="TLP72958.1"/>
    <property type="molecule type" value="Genomic_DNA"/>
</dbReference>
<organism evidence="1 2">
    <name type="scientific">Nesterenkonia sphaerica</name>
    <dbReference type="NCBI Taxonomy" id="1804988"/>
    <lineage>
        <taxon>Bacteria</taxon>
        <taxon>Bacillati</taxon>
        <taxon>Actinomycetota</taxon>
        <taxon>Actinomycetes</taxon>
        <taxon>Micrococcales</taxon>
        <taxon>Micrococcaceae</taxon>
        <taxon>Nesterenkonia</taxon>
    </lineage>
</organism>
<keyword evidence="2" id="KW-1185">Reference proteome</keyword>
<dbReference type="RefSeq" id="WP_138170934.1">
    <property type="nucleotide sequence ID" value="NZ_VAWA01000017.1"/>
</dbReference>
<comment type="caution">
    <text evidence="1">The sequence shown here is derived from an EMBL/GenBank/DDBJ whole genome shotgun (WGS) entry which is preliminary data.</text>
</comment>
<reference evidence="1 2" key="1">
    <citation type="submission" date="2019-05" db="EMBL/GenBank/DDBJ databases">
        <title>Nesterenkonia sp. GY239, isolated from the Southern Atlantic Ocean.</title>
        <authorList>
            <person name="Zhang G."/>
        </authorList>
    </citation>
    <scope>NUCLEOTIDE SEQUENCE [LARGE SCALE GENOMIC DNA]</scope>
    <source>
        <strain evidence="1 2">GY239</strain>
    </source>
</reference>
<sequence>MTTPMSLEAPGEAKASWLADARESIEALARRARTYDTTFTADDLRRLVGEPAHPNWVGGAFSSARRLGIITPAGYTTSSTRSRHRGVIRKWKAAGK</sequence>
<name>A0A5R9A2W9_9MICC</name>
<gene>
    <name evidence="1" type="ORF">FEF27_11050</name>
</gene>
<accession>A0A5R9A2W9</accession>
<dbReference type="OrthoDB" id="4966079at2"/>
<proteinExistence type="predicted"/>